<dbReference type="FunFam" id="1.10.10.60:FF:000001">
    <property type="entry name" value="MYB-related transcription factor"/>
    <property type="match status" value="1"/>
</dbReference>
<evidence type="ECO:0000256" key="3">
    <source>
        <dbReference type="ARBA" id="ARBA00023015"/>
    </source>
</evidence>
<dbReference type="FunFam" id="1.10.10.60:FF:000394">
    <property type="entry name" value="MYB transcription factor"/>
    <property type="match status" value="1"/>
</dbReference>
<feature type="domain" description="HTH myb-type" evidence="9">
    <location>
        <begin position="9"/>
        <end position="61"/>
    </location>
</feature>
<name>A0A8R7UA62_TRIUA</name>
<dbReference type="Proteomes" id="UP000015106">
    <property type="component" value="Chromosome 4"/>
</dbReference>
<dbReference type="AlphaFoldDB" id="A0A8R7UA62"/>
<evidence type="ECO:0000259" key="9">
    <source>
        <dbReference type="PROSITE" id="PS51294"/>
    </source>
</evidence>
<feature type="domain" description="Myb-like" evidence="8">
    <location>
        <begin position="9"/>
        <end position="61"/>
    </location>
</feature>
<evidence type="ECO:0000256" key="2">
    <source>
        <dbReference type="ARBA" id="ARBA00022737"/>
    </source>
</evidence>
<dbReference type="PROSITE" id="PS51294">
    <property type="entry name" value="HTH_MYB"/>
    <property type="match status" value="2"/>
</dbReference>
<evidence type="ECO:0000313" key="11">
    <source>
        <dbReference type="Proteomes" id="UP000015106"/>
    </source>
</evidence>
<comment type="subcellular location">
    <subcellularLocation>
        <location evidence="1">Nucleus</location>
    </subcellularLocation>
</comment>
<feature type="domain" description="Myb-like" evidence="8">
    <location>
        <begin position="62"/>
        <end position="112"/>
    </location>
</feature>
<reference evidence="11" key="1">
    <citation type="journal article" date="2013" name="Nature">
        <title>Draft genome of the wheat A-genome progenitor Triticum urartu.</title>
        <authorList>
            <person name="Ling H.Q."/>
            <person name="Zhao S."/>
            <person name="Liu D."/>
            <person name="Wang J."/>
            <person name="Sun H."/>
            <person name="Zhang C."/>
            <person name="Fan H."/>
            <person name="Li D."/>
            <person name="Dong L."/>
            <person name="Tao Y."/>
            <person name="Gao C."/>
            <person name="Wu H."/>
            <person name="Li Y."/>
            <person name="Cui Y."/>
            <person name="Guo X."/>
            <person name="Zheng S."/>
            <person name="Wang B."/>
            <person name="Yu K."/>
            <person name="Liang Q."/>
            <person name="Yang W."/>
            <person name="Lou X."/>
            <person name="Chen J."/>
            <person name="Feng M."/>
            <person name="Jian J."/>
            <person name="Zhang X."/>
            <person name="Luo G."/>
            <person name="Jiang Y."/>
            <person name="Liu J."/>
            <person name="Wang Z."/>
            <person name="Sha Y."/>
            <person name="Zhang B."/>
            <person name="Wu H."/>
            <person name="Tang D."/>
            <person name="Shen Q."/>
            <person name="Xue P."/>
            <person name="Zou S."/>
            <person name="Wang X."/>
            <person name="Liu X."/>
            <person name="Wang F."/>
            <person name="Yang Y."/>
            <person name="An X."/>
            <person name="Dong Z."/>
            <person name="Zhang K."/>
            <person name="Zhang X."/>
            <person name="Luo M.C."/>
            <person name="Dvorak J."/>
            <person name="Tong Y."/>
            <person name="Wang J."/>
            <person name="Yang H."/>
            <person name="Li Z."/>
            <person name="Wang D."/>
            <person name="Zhang A."/>
            <person name="Wang J."/>
        </authorList>
    </citation>
    <scope>NUCLEOTIDE SEQUENCE</scope>
    <source>
        <strain evidence="11">cv. G1812</strain>
    </source>
</reference>
<reference evidence="10" key="3">
    <citation type="submission" date="2022-06" db="UniProtKB">
        <authorList>
            <consortium name="EnsemblPlants"/>
        </authorList>
    </citation>
    <scope>IDENTIFICATION</scope>
</reference>
<reference evidence="10" key="2">
    <citation type="submission" date="2018-03" db="EMBL/GenBank/DDBJ databases">
        <title>The Triticum urartu genome reveals the dynamic nature of wheat genome evolution.</title>
        <authorList>
            <person name="Ling H."/>
            <person name="Ma B."/>
            <person name="Shi X."/>
            <person name="Liu H."/>
            <person name="Dong L."/>
            <person name="Sun H."/>
            <person name="Cao Y."/>
            <person name="Gao Q."/>
            <person name="Zheng S."/>
            <person name="Li Y."/>
            <person name="Yu Y."/>
            <person name="Du H."/>
            <person name="Qi M."/>
            <person name="Li Y."/>
            <person name="Yu H."/>
            <person name="Cui Y."/>
            <person name="Wang N."/>
            <person name="Chen C."/>
            <person name="Wu H."/>
            <person name="Zhao Y."/>
            <person name="Zhang J."/>
            <person name="Li Y."/>
            <person name="Zhou W."/>
            <person name="Zhang B."/>
            <person name="Hu W."/>
            <person name="Eijk M."/>
            <person name="Tang J."/>
            <person name="Witsenboer H."/>
            <person name="Zhao S."/>
            <person name="Li Z."/>
            <person name="Zhang A."/>
            <person name="Wang D."/>
            <person name="Liang C."/>
        </authorList>
    </citation>
    <scope>NUCLEOTIDE SEQUENCE [LARGE SCALE GENOMIC DNA]</scope>
    <source>
        <strain evidence="10">cv. G1812</strain>
    </source>
</reference>
<dbReference type="GeneID" id="125554296"/>
<evidence type="ECO:0008006" key="12">
    <source>
        <dbReference type="Google" id="ProtNLM"/>
    </source>
</evidence>
<evidence type="ECO:0000313" key="10">
    <source>
        <dbReference type="EnsemblPlants" id="TuG1812G0400003487.01.T01"/>
    </source>
</evidence>
<dbReference type="RefSeq" id="XP_048573829.1">
    <property type="nucleotide sequence ID" value="XM_048717872.1"/>
</dbReference>
<keyword evidence="2" id="KW-0677">Repeat</keyword>
<feature type="region of interest" description="Disordered" evidence="7">
    <location>
        <begin position="187"/>
        <end position="209"/>
    </location>
</feature>
<keyword evidence="6" id="KW-0539">Nucleus</keyword>
<dbReference type="EnsemblPlants" id="TuG1812G0400003487.01.T01">
    <property type="protein sequence ID" value="TuG1812G0400003487.01.T01"/>
    <property type="gene ID" value="TuG1812G0400003487.01"/>
</dbReference>
<protein>
    <recommendedName>
        <fullName evidence="12">Transcription factor MYB86</fullName>
    </recommendedName>
</protein>
<keyword evidence="3" id="KW-0805">Transcription regulation</keyword>
<feature type="compositionally biased region" description="Low complexity" evidence="7">
    <location>
        <begin position="187"/>
        <end position="205"/>
    </location>
</feature>
<dbReference type="OrthoDB" id="2143914at2759"/>
<organism evidence="10 11">
    <name type="scientific">Triticum urartu</name>
    <name type="common">Red wild einkorn</name>
    <name type="synonym">Crithodium urartu</name>
    <dbReference type="NCBI Taxonomy" id="4572"/>
    <lineage>
        <taxon>Eukaryota</taxon>
        <taxon>Viridiplantae</taxon>
        <taxon>Streptophyta</taxon>
        <taxon>Embryophyta</taxon>
        <taxon>Tracheophyta</taxon>
        <taxon>Spermatophyta</taxon>
        <taxon>Magnoliopsida</taxon>
        <taxon>Liliopsida</taxon>
        <taxon>Poales</taxon>
        <taxon>Poaceae</taxon>
        <taxon>BOP clade</taxon>
        <taxon>Pooideae</taxon>
        <taxon>Triticodae</taxon>
        <taxon>Triticeae</taxon>
        <taxon>Triticinae</taxon>
        <taxon>Triticum</taxon>
    </lineage>
</organism>
<dbReference type="Pfam" id="PF00249">
    <property type="entry name" value="Myb_DNA-binding"/>
    <property type="match status" value="2"/>
</dbReference>
<dbReference type="GO" id="GO:0080090">
    <property type="term" value="P:regulation of primary metabolic process"/>
    <property type="evidence" value="ECO:0007669"/>
    <property type="project" value="UniProtKB-ARBA"/>
</dbReference>
<dbReference type="PROSITE" id="PS50090">
    <property type="entry name" value="MYB_LIKE"/>
    <property type="match status" value="2"/>
</dbReference>
<dbReference type="InterPro" id="IPR051953">
    <property type="entry name" value="Plant_SW-associated_TFs"/>
</dbReference>
<evidence type="ECO:0000256" key="5">
    <source>
        <dbReference type="ARBA" id="ARBA00023163"/>
    </source>
</evidence>
<proteinExistence type="predicted"/>
<dbReference type="KEGG" id="tua:125554296"/>
<dbReference type="PANTHER" id="PTHR47997:SF94">
    <property type="match status" value="1"/>
</dbReference>
<feature type="domain" description="HTH myb-type" evidence="9">
    <location>
        <begin position="62"/>
        <end position="116"/>
    </location>
</feature>
<evidence type="ECO:0000256" key="4">
    <source>
        <dbReference type="ARBA" id="ARBA00023125"/>
    </source>
</evidence>
<dbReference type="Gramene" id="TuG1812G0400003487.01.T01">
    <property type="protein sequence ID" value="TuG1812G0400003487.01.T01"/>
    <property type="gene ID" value="TuG1812G0400003487.01"/>
</dbReference>
<accession>A0A8R7UA62</accession>
<evidence type="ECO:0000256" key="6">
    <source>
        <dbReference type="ARBA" id="ARBA00023242"/>
    </source>
</evidence>
<dbReference type="InterPro" id="IPR009057">
    <property type="entry name" value="Homeodomain-like_sf"/>
</dbReference>
<dbReference type="GO" id="GO:0005634">
    <property type="term" value="C:nucleus"/>
    <property type="evidence" value="ECO:0007669"/>
    <property type="project" value="UniProtKB-SubCell"/>
</dbReference>
<dbReference type="SUPFAM" id="SSF46689">
    <property type="entry name" value="Homeodomain-like"/>
    <property type="match status" value="1"/>
</dbReference>
<dbReference type="PANTHER" id="PTHR47997">
    <property type="entry name" value="MYB DOMAIN PROTEIN 55"/>
    <property type="match status" value="1"/>
</dbReference>
<dbReference type="GO" id="GO:0000976">
    <property type="term" value="F:transcription cis-regulatory region binding"/>
    <property type="evidence" value="ECO:0007669"/>
    <property type="project" value="UniProtKB-ARBA"/>
</dbReference>
<dbReference type="GO" id="GO:0051707">
    <property type="term" value="P:response to other organism"/>
    <property type="evidence" value="ECO:0007669"/>
    <property type="project" value="UniProtKB-ARBA"/>
</dbReference>
<dbReference type="Gene3D" id="1.10.10.60">
    <property type="entry name" value="Homeodomain-like"/>
    <property type="match status" value="2"/>
</dbReference>
<evidence type="ECO:0000259" key="8">
    <source>
        <dbReference type="PROSITE" id="PS50090"/>
    </source>
</evidence>
<keyword evidence="5" id="KW-0804">Transcription</keyword>
<evidence type="ECO:0000256" key="7">
    <source>
        <dbReference type="SAM" id="MobiDB-lite"/>
    </source>
</evidence>
<gene>
    <name evidence="10" type="primary">LOC125554296</name>
</gene>
<dbReference type="InterPro" id="IPR001005">
    <property type="entry name" value="SANT/Myb"/>
</dbReference>
<dbReference type="SMART" id="SM00717">
    <property type="entry name" value="SANT"/>
    <property type="match status" value="2"/>
</dbReference>
<evidence type="ECO:0000256" key="1">
    <source>
        <dbReference type="ARBA" id="ARBA00004123"/>
    </source>
</evidence>
<dbReference type="InterPro" id="IPR017930">
    <property type="entry name" value="Myb_dom"/>
</dbReference>
<sequence>MSKAPRGPRKPATRGPWSTEEDAKLTNHIAKHGLGRWSDIPRLAGIERGGKSCRLRWLNYLRPDLKRAALSQEEEDLIIQLHSIIGNSWTLIAACLPGRTDNGVKNFWNASIKHKLRRRGIDPDTHEPVVDEGSRNGDAQYILPSHLEAGSNACSHGALTLPDSITRYVDTDPLQLQHGVVLVQPAVSSSSTVGSDPSGSGSDTGEQWNNLVDGSQLFDLTESSTTTTTKSGTTNHACSHRRLEAGWSCSASTLNGSVSYWV</sequence>
<dbReference type="CDD" id="cd00167">
    <property type="entry name" value="SANT"/>
    <property type="match status" value="2"/>
</dbReference>
<keyword evidence="4" id="KW-0238">DNA-binding</keyword>
<keyword evidence="11" id="KW-1185">Reference proteome</keyword>